<sequence length="145" mass="15565">MPHADHEVLIQRSPADVFDFLANGLNNPLWRTGVSHVRLASGTAGVVGAVYSQKMAGPGGRTIDGDYRITESEPGVRLRFEVVAGPARPTGSFTLSGHDAGTSVAFSLDLEPKGFMKLMGPMITKTMKSEVAQLDNLKRVLEEGR</sequence>
<dbReference type="InterPro" id="IPR023393">
    <property type="entry name" value="START-like_dom_sf"/>
</dbReference>
<gene>
    <name evidence="1" type="ORF">G6N77_12820</name>
</gene>
<dbReference type="SUPFAM" id="SSF55961">
    <property type="entry name" value="Bet v1-like"/>
    <property type="match status" value="1"/>
</dbReference>
<organism evidence="1 2">
    <name type="scientific">Arthrobacter silviterrae</name>
    <dbReference type="NCBI Taxonomy" id="2026658"/>
    <lineage>
        <taxon>Bacteria</taxon>
        <taxon>Bacillati</taxon>
        <taxon>Actinomycetota</taxon>
        <taxon>Actinomycetes</taxon>
        <taxon>Micrococcales</taxon>
        <taxon>Micrococcaceae</taxon>
        <taxon>Arthrobacter</taxon>
    </lineage>
</organism>
<proteinExistence type="predicted"/>
<dbReference type="Gene3D" id="3.30.530.20">
    <property type="match status" value="1"/>
</dbReference>
<evidence type="ECO:0000313" key="1">
    <source>
        <dbReference type="EMBL" id="NGN84331.1"/>
    </source>
</evidence>
<reference evidence="1 2" key="1">
    <citation type="submission" date="2020-02" db="EMBL/GenBank/DDBJ databases">
        <title>Genome sequence of the type strain DSM 27180 of Arthrobacter silviterrae.</title>
        <authorList>
            <person name="Gao J."/>
            <person name="Sun J."/>
        </authorList>
    </citation>
    <scope>NUCLEOTIDE SEQUENCE [LARGE SCALE GENOMIC DNA]</scope>
    <source>
        <strain evidence="1 2">DSM 27180</strain>
    </source>
</reference>
<dbReference type="InterPro" id="IPR019587">
    <property type="entry name" value="Polyketide_cyclase/dehydratase"/>
</dbReference>
<dbReference type="Pfam" id="PF10604">
    <property type="entry name" value="Polyketide_cyc2"/>
    <property type="match status" value="1"/>
</dbReference>
<protein>
    <recommendedName>
        <fullName evidence="3">SRPBCC family protein</fullName>
    </recommendedName>
</protein>
<dbReference type="RefSeq" id="WP_165182555.1">
    <property type="nucleotide sequence ID" value="NZ_JAAKZI010000022.1"/>
</dbReference>
<name>A0ABX0DCK1_9MICC</name>
<dbReference type="EMBL" id="JAAKZI010000022">
    <property type="protein sequence ID" value="NGN84331.1"/>
    <property type="molecule type" value="Genomic_DNA"/>
</dbReference>
<keyword evidence="2" id="KW-1185">Reference proteome</keyword>
<evidence type="ECO:0008006" key="3">
    <source>
        <dbReference type="Google" id="ProtNLM"/>
    </source>
</evidence>
<dbReference type="Proteomes" id="UP000479226">
    <property type="component" value="Unassembled WGS sequence"/>
</dbReference>
<accession>A0ABX0DCK1</accession>
<comment type="caution">
    <text evidence="1">The sequence shown here is derived from an EMBL/GenBank/DDBJ whole genome shotgun (WGS) entry which is preliminary data.</text>
</comment>
<evidence type="ECO:0000313" key="2">
    <source>
        <dbReference type="Proteomes" id="UP000479226"/>
    </source>
</evidence>